<reference evidence="1" key="1">
    <citation type="submission" date="2018-05" db="EMBL/GenBank/DDBJ databases">
        <authorList>
            <person name="Lanie J.A."/>
            <person name="Ng W.-L."/>
            <person name="Kazmierczak K.M."/>
            <person name="Andrzejewski T.M."/>
            <person name="Davidsen T.M."/>
            <person name="Wayne K.J."/>
            <person name="Tettelin H."/>
            <person name="Glass J.I."/>
            <person name="Rusch D."/>
            <person name="Podicherti R."/>
            <person name="Tsui H.-C.T."/>
            <person name="Winkler M.E."/>
        </authorList>
    </citation>
    <scope>NUCLEOTIDE SEQUENCE</scope>
</reference>
<name>A0A383EVX3_9ZZZZ</name>
<sequence length="94" mass="11129">ARPSFSPFHKDKNAYSKNFYQKIENKIINKIELKKPAMILIPPGFINDGTRRTSLFIQYLLTHWKKGDVLNSQLKRGPFDKKDLSLETYFPKKW</sequence>
<feature type="non-terminal residue" evidence="1">
    <location>
        <position position="1"/>
    </location>
</feature>
<protein>
    <submittedName>
        <fullName evidence="1">Uncharacterized protein</fullName>
    </submittedName>
</protein>
<evidence type="ECO:0000313" key="1">
    <source>
        <dbReference type="EMBL" id="SVE61092.1"/>
    </source>
</evidence>
<organism evidence="1">
    <name type="scientific">marine metagenome</name>
    <dbReference type="NCBI Taxonomy" id="408172"/>
    <lineage>
        <taxon>unclassified sequences</taxon>
        <taxon>metagenomes</taxon>
        <taxon>ecological metagenomes</taxon>
    </lineage>
</organism>
<dbReference type="AlphaFoldDB" id="A0A383EVX3"/>
<accession>A0A383EVX3</accession>
<proteinExistence type="predicted"/>
<dbReference type="EMBL" id="UINC01229398">
    <property type="protein sequence ID" value="SVE61092.1"/>
    <property type="molecule type" value="Genomic_DNA"/>
</dbReference>
<gene>
    <name evidence="1" type="ORF">METZ01_LOCUS513946</name>
</gene>